<dbReference type="GO" id="GO:0006508">
    <property type="term" value="P:proteolysis"/>
    <property type="evidence" value="ECO:0007669"/>
    <property type="project" value="InterPro"/>
</dbReference>
<feature type="domain" description="Metalloprotease TldD/E central" evidence="5">
    <location>
        <begin position="156"/>
        <end position="262"/>
    </location>
</feature>
<dbReference type="GO" id="GO:0008237">
    <property type="term" value="F:metallopeptidase activity"/>
    <property type="evidence" value="ECO:0007669"/>
    <property type="project" value="InterPro"/>
</dbReference>
<dbReference type="InterPro" id="IPR045570">
    <property type="entry name" value="Metalloprtase-TldD/E_cen_dom"/>
</dbReference>
<dbReference type="Pfam" id="PF01523">
    <property type="entry name" value="PmbA_TldD_1st"/>
    <property type="match status" value="1"/>
</dbReference>
<dbReference type="EMBL" id="JACBYR010000002">
    <property type="protein sequence ID" value="NYE85166.1"/>
    <property type="molecule type" value="Genomic_DNA"/>
</dbReference>
<keyword evidence="7" id="KW-1185">Reference proteome</keyword>
<dbReference type="InterPro" id="IPR045569">
    <property type="entry name" value="Metalloprtase-TldD/E_C"/>
</dbReference>
<dbReference type="AlphaFoldDB" id="A0A7Y9IXZ6"/>
<evidence type="ECO:0000256" key="1">
    <source>
        <dbReference type="ARBA" id="ARBA00005836"/>
    </source>
</evidence>
<feature type="compositionally biased region" description="Basic and acidic residues" evidence="2">
    <location>
        <begin position="23"/>
        <end position="33"/>
    </location>
</feature>
<reference evidence="6 7" key="1">
    <citation type="submission" date="2020-07" db="EMBL/GenBank/DDBJ databases">
        <title>Genomic Encyclopedia of Type Strains, Phase IV (KMG-V): Genome sequencing to study the core and pangenomes of soil and plant-associated prokaryotes.</title>
        <authorList>
            <person name="Whitman W."/>
        </authorList>
    </citation>
    <scope>NUCLEOTIDE SEQUENCE [LARGE SCALE GENOMIC DNA]</scope>
    <source>
        <strain evidence="6 7">SAS40</strain>
    </source>
</reference>
<feature type="domain" description="Metalloprotease TldD/E C-terminal" evidence="4">
    <location>
        <begin position="269"/>
        <end position="481"/>
    </location>
</feature>
<feature type="region of interest" description="Disordered" evidence="2">
    <location>
        <begin position="1"/>
        <end position="37"/>
    </location>
</feature>
<feature type="domain" description="Metalloprotease TldD/E N-terminal" evidence="3">
    <location>
        <begin position="66"/>
        <end position="126"/>
    </location>
</feature>
<feature type="compositionally biased region" description="Low complexity" evidence="2">
    <location>
        <begin position="11"/>
        <end position="22"/>
    </location>
</feature>
<dbReference type="Proteomes" id="UP000542125">
    <property type="component" value="Unassembled WGS sequence"/>
</dbReference>
<dbReference type="InterPro" id="IPR035068">
    <property type="entry name" value="TldD/PmbA_N"/>
</dbReference>
<evidence type="ECO:0000259" key="4">
    <source>
        <dbReference type="Pfam" id="PF19289"/>
    </source>
</evidence>
<evidence type="ECO:0000313" key="7">
    <source>
        <dbReference type="Proteomes" id="UP000542125"/>
    </source>
</evidence>
<dbReference type="SUPFAM" id="SSF111283">
    <property type="entry name" value="Putative modulator of DNA gyrase, PmbA/TldD"/>
    <property type="match status" value="1"/>
</dbReference>
<dbReference type="PANTHER" id="PTHR43421:SF1">
    <property type="entry name" value="METALLOPROTEASE PMBA"/>
    <property type="match status" value="1"/>
</dbReference>
<dbReference type="Gene3D" id="3.30.2290.10">
    <property type="entry name" value="PmbA/TldD superfamily"/>
    <property type="match status" value="1"/>
</dbReference>
<evidence type="ECO:0000259" key="5">
    <source>
        <dbReference type="Pfam" id="PF19290"/>
    </source>
</evidence>
<evidence type="ECO:0000256" key="2">
    <source>
        <dbReference type="SAM" id="MobiDB-lite"/>
    </source>
</evidence>
<dbReference type="PANTHER" id="PTHR43421">
    <property type="entry name" value="METALLOPROTEASE PMBA"/>
    <property type="match status" value="1"/>
</dbReference>
<dbReference type="RefSeq" id="WP_179589160.1">
    <property type="nucleotide sequence ID" value="NZ_JACBYR010000002.1"/>
</dbReference>
<dbReference type="InterPro" id="IPR036059">
    <property type="entry name" value="TldD/PmbA_sf"/>
</dbReference>
<dbReference type="Pfam" id="PF19289">
    <property type="entry name" value="PmbA_TldD_3rd"/>
    <property type="match status" value="1"/>
</dbReference>
<accession>A0A7Y9IXZ6</accession>
<dbReference type="InterPro" id="IPR002510">
    <property type="entry name" value="Metalloprtase-TldD/E_N"/>
</dbReference>
<organism evidence="6 7">
    <name type="scientific">Pigmentiphaga litoralis</name>
    <dbReference type="NCBI Taxonomy" id="516702"/>
    <lineage>
        <taxon>Bacteria</taxon>
        <taxon>Pseudomonadati</taxon>
        <taxon>Pseudomonadota</taxon>
        <taxon>Betaproteobacteria</taxon>
        <taxon>Burkholderiales</taxon>
        <taxon>Alcaligenaceae</taxon>
        <taxon>Pigmentiphaga</taxon>
    </lineage>
</organism>
<sequence length="482" mass="52070">MVKTSSRTDASSRPARNASRSGSRTESRGEPVREPLIANHAQFRDLVARVLDESKRVGATDAAAEVSESQGLAVNVRQGDLETVEQTRDRSLDVTVYVGQRRGSASTSDFSDKAVRDTVEAAFHIARHTAEDPMAGLPDADVMATDADIRDLDLHHPWDITAEEATEIAIRAERAALSTDKRVTNSDGASVSTYEGHFVLGNTRGFLHGYPYSRHSLSVAPIAGRGNNMQRDDWYTSDRRAERLANPEAVGRYAAERALSRLGARRIKTGKFPVLFEAPLAAGLLGSLTQALSGGALYRKSTFLVDSMGRQILPDHIDVNEDPHVPGAQGSSPFDDEGVRTSARKVISGGVVEGYFLSTYTARKLGMKTTGNAGGSHNLTLSSRLTRPEDDFRAMLKKMGTGLLVTELIGQGVNYVSGDYSRGAFGYWVENGEIQYAVQEITIAGNLTEMYRDMVAIGADTLVRGTKRTGSILIASMSIAGN</sequence>
<dbReference type="Pfam" id="PF19290">
    <property type="entry name" value="PmbA_TldD_2nd"/>
    <property type="match status" value="1"/>
</dbReference>
<proteinExistence type="inferred from homology"/>
<dbReference type="InterPro" id="IPR047657">
    <property type="entry name" value="PmbA"/>
</dbReference>
<gene>
    <name evidence="6" type="ORF">FHW18_004473</name>
</gene>
<dbReference type="GO" id="GO:0005829">
    <property type="term" value="C:cytosol"/>
    <property type="evidence" value="ECO:0007669"/>
    <property type="project" value="TreeGrafter"/>
</dbReference>
<dbReference type="NCBIfam" id="NF008268">
    <property type="entry name" value="PRK11040.1"/>
    <property type="match status" value="1"/>
</dbReference>
<evidence type="ECO:0000259" key="3">
    <source>
        <dbReference type="Pfam" id="PF01523"/>
    </source>
</evidence>
<evidence type="ECO:0000313" key="6">
    <source>
        <dbReference type="EMBL" id="NYE85166.1"/>
    </source>
</evidence>
<name>A0A7Y9IXZ6_9BURK</name>
<comment type="similarity">
    <text evidence="1">Belongs to the peptidase U62 family.</text>
</comment>
<protein>
    <submittedName>
        <fullName evidence="6">PmbA protein</fullName>
    </submittedName>
</protein>
<comment type="caution">
    <text evidence="6">The sequence shown here is derived from an EMBL/GenBank/DDBJ whole genome shotgun (WGS) entry which is preliminary data.</text>
</comment>